<evidence type="ECO:0000256" key="5">
    <source>
        <dbReference type="ARBA" id="ARBA00022827"/>
    </source>
</evidence>
<evidence type="ECO:0000256" key="3">
    <source>
        <dbReference type="ARBA" id="ARBA00022485"/>
    </source>
</evidence>
<keyword evidence="8" id="KW-0408">Iron</keyword>
<dbReference type="PROSITE" id="PS00198">
    <property type="entry name" value="4FE4S_FER_1"/>
    <property type="match status" value="3"/>
</dbReference>
<organism evidence="11 12">
    <name type="scientific">Thermodesulfovibrio yellowstonii</name>
    <dbReference type="NCBI Taxonomy" id="28262"/>
    <lineage>
        <taxon>Bacteria</taxon>
        <taxon>Pseudomonadati</taxon>
        <taxon>Nitrospirota</taxon>
        <taxon>Thermodesulfovibrionia</taxon>
        <taxon>Thermodesulfovibrionales</taxon>
        <taxon>Thermodesulfovibrionaceae</taxon>
        <taxon>Thermodesulfovibrio</taxon>
    </lineage>
</organism>
<dbReference type="Gene3D" id="3.30.70.20">
    <property type="match status" value="2"/>
</dbReference>
<keyword evidence="5" id="KW-0274">FAD</keyword>
<dbReference type="SUPFAM" id="SSF51971">
    <property type="entry name" value="Nucleotide-binding domain"/>
    <property type="match status" value="1"/>
</dbReference>
<dbReference type="InterPro" id="IPR017900">
    <property type="entry name" value="4Fe4S_Fe_S_CS"/>
</dbReference>
<evidence type="ECO:0000256" key="9">
    <source>
        <dbReference type="ARBA" id="ARBA00023014"/>
    </source>
</evidence>
<reference evidence="11" key="1">
    <citation type="submission" date="2022-12" db="EMBL/GenBank/DDBJ databases">
        <title>Reference genome sequencing for broad-spectrum identification of bacterial and archaeal isolates by mass spectrometry.</title>
        <authorList>
            <person name="Sekiguchi Y."/>
            <person name="Tourlousse D.M."/>
        </authorList>
    </citation>
    <scope>NUCLEOTIDE SEQUENCE</scope>
    <source>
        <strain evidence="11">TSL-P1</strain>
    </source>
</reference>
<feature type="domain" description="4Fe-4S ferredoxin-type" evidence="10">
    <location>
        <begin position="263"/>
        <end position="298"/>
    </location>
</feature>
<dbReference type="Gene3D" id="3.50.50.60">
    <property type="entry name" value="FAD/NAD(P)-binding domain"/>
    <property type="match status" value="1"/>
</dbReference>
<dbReference type="Pfam" id="PF13450">
    <property type="entry name" value="NAD_binding_8"/>
    <property type="match status" value="1"/>
</dbReference>
<evidence type="ECO:0000313" key="12">
    <source>
        <dbReference type="Proteomes" id="UP001144297"/>
    </source>
</evidence>
<evidence type="ECO:0000256" key="8">
    <source>
        <dbReference type="ARBA" id="ARBA00023004"/>
    </source>
</evidence>
<dbReference type="Pfam" id="PF12838">
    <property type="entry name" value="Fer4_7"/>
    <property type="match status" value="1"/>
</dbReference>
<dbReference type="AlphaFoldDB" id="A0A9W6LK98"/>
<evidence type="ECO:0000256" key="6">
    <source>
        <dbReference type="ARBA" id="ARBA00022994"/>
    </source>
</evidence>
<dbReference type="PANTHER" id="PTHR43498">
    <property type="entry name" value="FERREDOXIN:COB-COM HETERODISULFIDE REDUCTASE SUBUNIT A"/>
    <property type="match status" value="1"/>
</dbReference>
<keyword evidence="5" id="KW-0285">Flavoprotein</keyword>
<comment type="cofactor">
    <cofactor evidence="1">
        <name>FAD</name>
        <dbReference type="ChEBI" id="CHEBI:57692"/>
    </cofactor>
</comment>
<dbReference type="PROSITE" id="PS51379">
    <property type="entry name" value="4FE4S_FER_2"/>
    <property type="match status" value="4"/>
</dbReference>
<dbReference type="EMBL" id="BSDX01000001">
    <property type="protein sequence ID" value="GLI54016.1"/>
    <property type="molecule type" value="Genomic_DNA"/>
</dbReference>
<dbReference type="GO" id="GO:0016491">
    <property type="term" value="F:oxidoreductase activity"/>
    <property type="evidence" value="ECO:0007669"/>
    <property type="project" value="UniProtKB-KW"/>
</dbReference>
<dbReference type="InterPro" id="IPR039650">
    <property type="entry name" value="HdrA-like"/>
</dbReference>
<dbReference type="Pfam" id="PF13237">
    <property type="entry name" value="Fer4_10"/>
    <property type="match status" value="1"/>
</dbReference>
<dbReference type="GO" id="GO:0015948">
    <property type="term" value="P:methanogenesis"/>
    <property type="evidence" value="ECO:0007669"/>
    <property type="project" value="UniProtKB-KW"/>
</dbReference>
<feature type="domain" description="4Fe-4S ferredoxin-type" evidence="10">
    <location>
        <begin position="524"/>
        <end position="553"/>
    </location>
</feature>
<comment type="similarity">
    <text evidence="2">Belongs to the HdrA family.</text>
</comment>
<dbReference type="FunFam" id="3.50.50.60:FF:000644">
    <property type="entry name" value="H(2):CoB-CoM heterodisulfide,ferredoxin reductase subunit A"/>
    <property type="match status" value="1"/>
</dbReference>
<protein>
    <recommendedName>
        <fullName evidence="10">4Fe-4S ferredoxin-type domain-containing protein</fullName>
    </recommendedName>
</protein>
<evidence type="ECO:0000256" key="4">
    <source>
        <dbReference type="ARBA" id="ARBA00022723"/>
    </source>
</evidence>
<keyword evidence="3" id="KW-0004">4Fe-4S</keyword>
<keyword evidence="9" id="KW-0411">Iron-sulfur</keyword>
<dbReference type="GO" id="GO:0051539">
    <property type="term" value="F:4 iron, 4 sulfur cluster binding"/>
    <property type="evidence" value="ECO:0007669"/>
    <property type="project" value="UniProtKB-KW"/>
</dbReference>
<dbReference type="Proteomes" id="UP001144297">
    <property type="component" value="Unassembled WGS sequence"/>
</dbReference>
<proteinExistence type="inferred from homology"/>
<keyword evidence="7" id="KW-0560">Oxidoreductase</keyword>
<dbReference type="PANTHER" id="PTHR43498:SF1">
    <property type="entry name" value="COB--COM HETERODISULFIDE REDUCTASE IRON-SULFUR SUBUNIT A"/>
    <property type="match status" value="1"/>
</dbReference>
<name>A0A9W6LK98_9BACT</name>
<keyword evidence="4" id="KW-0479">Metal-binding</keyword>
<accession>A0A9W6LK98</accession>
<evidence type="ECO:0000313" key="11">
    <source>
        <dbReference type="EMBL" id="GLI54016.1"/>
    </source>
</evidence>
<dbReference type="SUPFAM" id="SSF54862">
    <property type="entry name" value="4Fe-4S ferredoxins"/>
    <property type="match status" value="2"/>
</dbReference>
<evidence type="ECO:0000256" key="7">
    <source>
        <dbReference type="ARBA" id="ARBA00023002"/>
    </source>
</evidence>
<feature type="domain" description="4Fe-4S ferredoxin-type" evidence="10">
    <location>
        <begin position="554"/>
        <end position="582"/>
    </location>
</feature>
<sequence length="608" mass="67924">MQIGAIFCSCAGQITEKIDFEKLQDLIRNKVSWIEKFELACAEKTIQEIINFLSIKKPEGLIILACSPKNKESVFQNLGEKAGINPYMINIVNIREQVAWVIKDRDRALKKAFILFSGALERLKKQKPLFEIKIPICNDIMIVGGGIAGIVAANSLSKADKKVYLIEKECSLGGKIAKYEKLFPDLACGPCMIHPMIEEVLNSNIELRLNSEIEELKGFYGAIFTKISSKPMYVNPKKCIGCSECEQICPVKAIKVEPMKLPVVARISSEKCLHLKGQDCDLCIKECPVPEAINFDESEKKESLKVGAVLWATGFEIMDCKVLSELGYGRFKDVYNSLEFEEILNSEGPTSGEIITSSGKTPEKIAIVHCVGSLDENYYPYCSKICCQYAFKFNRVLRQKLPETEMVHFVKEIVLPGKNAYRLYSQTLKDPLTKILRYNDLKELKITKEDLLNVYFKNDKISCDIVVLCPAITSNKKIEEISGLFLTGSIKEPMTINETINDAMAQVGNLLCLFKEEKIIKQPFIAKIDYNKCSRCGICLSQCPYKAIEIEMGEVKMIEILCEGCGTCVASCPSNAIGLNGYSDEEILSEIYGILNATKEVNNGSTVA</sequence>
<evidence type="ECO:0000256" key="1">
    <source>
        <dbReference type="ARBA" id="ARBA00001974"/>
    </source>
</evidence>
<dbReference type="GO" id="GO:0046872">
    <property type="term" value="F:metal ion binding"/>
    <property type="evidence" value="ECO:0007669"/>
    <property type="project" value="UniProtKB-KW"/>
</dbReference>
<keyword evidence="12" id="KW-1185">Reference proteome</keyword>
<keyword evidence="6" id="KW-0484">Methanogenesis</keyword>
<dbReference type="FunFam" id="3.30.70.20:FF:000081">
    <property type="entry name" value="Anaerobic sulfite reductase subunit C"/>
    <property type="match status" value="1"/>
</dbReference>
<evidence type="ECO:0000259" key="10">
    <source>
        <dbReference type="PROSITE" id="PS51379"/>
    </source>
</evidence>
<gene>
    <name evidence="11" type="ORF">TISLANDTSLP1_17090</name>
</gene>
<feature type="domain" description="4Fe-4S ferredoxin-type" evidence="10">
    <location>
        <begin position="230"/>
        <end position="259"/>
    </location>
</feature>
<dbReference type="InterPro" id="IPR017896">
    <property type="entry name" value="4Fe4S_Fe-S-bd"/>
</dbReference>
<evidence type="ECO:0000256" key="2">
    <source>
        <dbReference type="ARBA" id="ARBA00006561"/>
    </source>
</evidence>
<comment type="caution">
    <text evidence="11">The sequence shown here is derived from an EMBL/GenBank/DDBJ whole genome shotgun (WGS) entry which is preliminary data.</text>
</comment>
<dbReference type="InterPro" id="IPR036188">
    <property type="entry name" value="FAD/NAD-bd_sf"/>
</dbReference>